<proteinExistence type="predicted"/>
<organism evidence="1 2">
    <name type="scientific">Hungatella hathewayi DSM 13479</name>
    <dbReference type="NCBI Taxonomy" id="566550"/>
    <lineage>
        <taxon>Bacteria</taxon>
        <taxon>Bacillati</taxon>
        <taxon>Bacillota</taxon>
        <taxon>Clostridia</taxon>
        <taxon>Lachnospirales</taxon>
        <taxon>Lachnospiraceae</taxon>
        <taxon>Hungatella</taxon>
    </lineage>
</organism>
<sequence>MSDQGIARVAFIRSKDGAAAEYGAAVIMVSTPFGNDQIIPVFYVIQMRPFGSHGIIQGSVLQKCDSFSNECSCRKIQALKPDMTALAFRDVWIWPFVAKIIDFISIKYKCRIDSFRALYDHRIRPGTCWIGGGDIEINIVIIRGIAHQGSHHIECICLFTVAYGSSIDPSGGAKPV</sequence>
<dbReference type="EMBL" id="ACIO01000152">
    <property type="protein sequence ID" value="EFC99783.1"/>
    <property type="molecule type" value="Genomic_DNA"/>
</dbReference>
<dbReference type="HOGENOM" id="CLU_1523148_0_0_9"/>
<comment type="caution">
    <text evidence="1">The sequence shown here is derived from an EMBL/GenBank/DDBJ whole genome shotgun (WGS) entry which is preliminary data.</text>
</comment>
<reference evidence="1 2" key="1">
    <citation type="submission" date="2010-01" db="EMBL/GenBank/DDBJ databases">
        <authorList>
            <person name="Weinstock G."/>
            <person name="Sodergren E."/>
            <person name="Clifton S."/>
            <person name="Fulton L."/>
            <person name="Fulton B."/>
            <person name="Courtney L."/>
            <person name="Fronick C."/>
            <person name="Harrison M."/>
            <person name="Strong C."/>
            <person name="Farmer C."/>
            <person name="Delahaunty K."/>
            <person name="Markovic C."/>
            <person name="Hall O."/>
            <person name="Minx P."/>
            <person name="Tomlinson C."/>
            <person name="Mitreva M."/>
            <person name="Nelson J."/>
            <person name="Hou S."/>
            <person name="Wollam A."/>
            <person name="Pepin K.H."/>
            <person name="Johnson M."/>
            <person name="Bhonagiri V."/>
            <person name="Nash W.E."/>
            <person name="Warren W."/>
            <person name="Chinwalla A."/>
            <person name="Mardis E.R."/>
            <person name="Wilson R.K."/>
        </authorList>
    </citation>
    <scope>NUCLEOTIDE SEQUENCE [LARGE SCALE GENOMIC DNA]</scope>
    <source>
        <strain evidence="1 2">DSM 13479</strain>
    </source>
</reference>
<dbReference type="Proteomes" id="UP000004968">
    <property type="component" value="Unassembled WGS sequence"/>
</dbReference>
<evidence type="ECO:0000313" key="1">
    <source>
        <dbReference type="EMBL" id="EFC99783.1"/>
    </source>
</evidence>
<accession>D3AEK9</accession>
<name>D3AEK9_9FIRM</name>
<evidence type="ECO:0000313" key="2">
    <source>
        <dbReference type="Proteomes" id="UP000004968"/>
    </source>
</evidence>
<gene>
    <name evidence="1" type="ORF">CLOSTHATH_02043</name>
</gene>
<protein>
    <submittedName>
        <fullName evidence="1">Uncharacterized protein</fullName>
    </submittedName>
</protein>
<dbReference type="AlphaFoldDB" id="D3AEK9"/>